<protein>
    <submittedName>
        <fullName evidence="10">Energy-coupling factor transport system ATP-binding protein</fullName>
        <ecNumber evidence="10">3.6.3.-</ecNumber>
    </submittedName>
</protein>
<organism evidence="10 11">
    <name type="scientific">Caldalkalibacillus horti</name>
    <dbReference type="NCBI Taxonomy" id="77523"/>
    <lineage>
        <taxon>Bacteria</taxon>
        <taxon>Bacillati</taxon>
        <taxon>Bacillota</taxon>
        <taxon>Bacilli</taxon>
        <taxon>Bacillales</taxon>
        <taxon>Bacillaceae</taxon>
        <taxon>Caldalkalibacillus</taxon>
    </lineage>
</organism>
<evidence type="ECO:0000256" key="5">
    <source>
        <dbReference type="ARBA" id="ARBA00022741"/>
    </source>
</evidence>
<dbReference type="EC" id="3.6.3.-" evidence="10"/>
<dbReference type="PANTHER" id="PTHR43553:SF27">
    <property type="entry name" value="ENERGY-COUPLING FACTOR TRANSPORTER ATP-BINDING PROTEIN ECFA2"/>
    <property type="match status" value="1"/>
</dbReference>
<dbReference type="InterPro" id="IPR003593">
    <property type="entry name" value="AAA+_ATPase"/>
</dbReference>
<evidence type="ECO:0000256" key="3">
    <source>
        <dbReference type="ARBA" id="ARBA00022448"/>
    </source>
</evidence>
<dbReference type="PROSITE" id="PS00211">
    <property type="entry name" value="ABC_TRANSPORTER_1"/>
    <property type="match status" value="1"/>
</dbReference>
<dbReference type="PANTHER" id="PTHR43553">
    <property type="entry name" value="HEAVY METAL TRANSPORTER"/>
    <property type="match status" value="1"/>
</dbReference>
<keyword evidence="8" id="KW-0472">Membrane</keyword>
<name>A0ABT9VZR5_9BACI</name>
<keyword evidence="4" id="KW-1003">Cell membrane</keyword>
<dbReference type="PROSITE" id="PS50893">
    <property type="entry name" value="ABC_TRANSPORTER_2"/>
    <property type="match status" value="2"/>
</dbReference>
<keyword evidence="5" id="KW-0547">Nucleotide-binding</keyword>
<evidence type="ECO:0000256" key="4">
    <source>
        <dbReference type="ARBA" id="ARBA00022475"/>
    </source>
</evidence>
<keyword evidence="11" id="KW-1185">Reference proteome</keyword>
<dbReference type="InterPro" id="IPR050095">
    <property type="entry name" value="ECF_ABC_transporter_ATP-bd"/>
</dbReference>
<dbReference type="InterPro" id="IPR015856">
    <property type="entry name" value="ABC_transpr_CbiO/EcfA_su"/>
</dbReference>
<dbReference type="InterPro" id="IPR027417">
    <property type="entry name" value="P-loop_NTPase"/>
</dbReference>
<dbReference type="CDD" id="cd03225">
    <property type="entry name" value="ABC_cobalt_CbiO_domain1"/>
    <property type="match status" value="2"/>
</dbReference>
<keyword evidence="6 10" id="KW-0067">ATP-binding</keyword>
<evidence type="ECO:0000313" key="10">
    <source>
        <dbReference type="EMBL" id="MDQ0166481.1"/>
    </source>
</evidence>
<evidence type="ECO:0000256" key="1">
    <source>
        <dbReference type="ARBA" id="ARBA00004202"/>
    </source>
</evidence>
<accession>A0ABT9VZR5</accession>
<feature type="domain" description="ABC transporter" evidence="9">
    <location>
        <begin position="4"/>
        <end position="242"/>
    </location>
</feature>
<dbReference type="InterPro" id="IPR017871">
    <property type="entry name" value="ABC_transporter-like_CS"/>
</dbReference>
<dbReference type="NCBIfam" id="NF010167">
    <property type="entry name" value="PRK13648.1"/>
    <property type="match status" value="2"/>
</dbReference>
<comment type="similarity">
    <text evidence="2">Belongs to the ABC transporter superfamily.</text>
</comment>
<comment type="caution">
    <text evidence="10">The sequence shown here is derived from an EMBL/GenBank/DDBJ whole genome shotgun (WGS) entry which is preliminary data.</text>
</comment>
<dbReference type="RefSeq" id="WP_307394724.1">
    <property type="nucleotide sequence ID" value="NZ_BAAADK010000045.1"/>
</dbReference>
<dbReference type="Gene3D" id="3.40.50.300">
    <property type="entry name" value="P-loop containing nucleotide triphosphate hydrolases"/>
    <property type="match status" value="2"/>
</dbReference>
<gene>
    <name evidence="10" type="ORF">J2S11_002385</name>
</gene>
<sequence length="542" mass="60725">MEAYRIEHVSFTYPEQENRVLDDVVLSIQHGEFVTVCGQSGSGKSTLLRHLKPVLTPHGLRDGEIYYEGKPLTDMDPKRQASDIGYVLQNPDNQIVTDKVWHELAFGLESLGYDQRAIRLRVAEMASFFGIQTWFHQKVAELSGGQKQILNLAAIMAMQPSVLVLDEPTSMLDPIAANEFLETLKRINRDLGTTIILSEHRLEEVLVNTDRLVVMDQGRIIADGPPRDVGNHIHDGDHPMFSALPSAMRIVKGLNPEEESLITINEARHWLAERMSGHQVVEVEPSQEQTAAERSDTAVLQLKDVWFRYEKTSPDVIKDLSLDVRQGEFYCIVGGNGTGKTTALSLMGGLHKPYRGKVTLGTQNLALLSQSPQNLFVKKTVELDLMEMLSGQAMTSEERSSRIEEVVRMTELDGLMGRHPYDLSGGEQQRAAFAKILLREPQIILLDEPTKGLDAFYKAKFAHILKQLTAKRITIVMVSHDIEFCAKYADRCALFFDGGIVTANTTRKFFAGNSFYTTSANRIARHYDPEAVTVEDVIAICR</sequence>
<evidence type="ECO:0000256" key="7">
    <source>
        <dbReference type="ARBA" id="ARBA00022967"/>
    </source>
</evidence>
<dbReference type="Pfam" id="PF00005">
    <property type="entry name" value="ABC_tran"/>
    <property type="match status" value="2"/>
</dbReference>
<evidence type="ECO:0000259" key="9">
    <source>
        <dbReference type="PROSITE" id="PS50893"/>
    </source>
</evidence>
<dbReference type="Proteomes" id="UP001235840">
    <property type="component" value="Unassembled WGS sequence"/>
</dbReference>
<dbReference type="EMBL" id="JAUSTY010000009">
    <property type="protein sequence ID" value="MDQ0166481.1"/>
    <property type="molecule type" value="Genomic_DNA"/>
</dbReference>
<keyword evidence="3" id="KW-0813">Transport</keyword>
<evidence type="ECO:0000256" key="2">
    <source>
        <dbReference type="ARBA" id="ARBA00005417"/>
    </source>
</evidence>
<proteinExistence type="inferred from homology"/>
<dbReference type="SMART" id="SM00382">
    <property type="entry name" value="AAA"/>
    <property type="match status" value="2"/>
</dbReference>
<reference evidence="10 11" key="1">
    <citation type="submission" date="2023-07" db="EMBL/GenBank/DDBJ databases">
        <title>Genomic Encyclopedia of Type Strains, Phase IV (KMG-IV): sequencing the most valuable type-strain genomes for metagenomic binning, comparative biology and taxonomic classification.</title>
        <authorList>
            <person name="Goeker M."/>
        </authorList>
    </citation>
    <scope>NUCLEOTIDE SEQUENCE [LARGE SCALE GENOMIC DNA]</scope>
    <source>
        <strain evidence="10 11">DSM 12751</strain>
    </source>
</reference>
<dbReference type="GO" id="GO:0005524">
    <property type="term" value="F:ATP binding"/>
    <property type="evidence" value="ECO:0007669"/>
    <property type="project" value="UniProtKB-KW"/>
</dbReference>
<feature type="domain" description="ABC transporter" evidence="9">
    <location>
        <begin position="300"/>
        <end position="522"/>
    </location>
</feature>
<comment type="subcellular location">
    <subcellularLocation>
        <location evidence="1">Cell membrane</location>
        <topology evidence="1">Peripheral membrane protein</topology>
    </subcellularLocation>
</comment>
<evidence type="ECO:0000256" key="6">
    <source>
        <dbReference type="ARBA" id="ARBA00022840"/>
    </source>
</evidence>
<dbReference type="GO" id="GO:0016787">
    <property type="term" value="F:hydrolase activity"/>
    <property type="evidence" value="ECO:0007669"/>
    <property type="project" value="UniProtKB-KW"/>
</dbReference>
<evidence type="ECO:0000256" key="8">
    <source>
        <dbReference type="ARBA" id="ARBA00023136"/>
    </source>
</evidence>
<evidence type="ECO:0000313" key="11">
    <source>
        <dbReference type="Proteomes" id="UP001235840"/>
    </source>
</evidence>
<keyword evidence="7" id="KW-1278">Translocase</keyword>
<keyword evidence="10" id="KW-0378">Hydrolase</keyword>
<dbReference type="SUPFAM" id="SSF52540">
    <property type="entry name" value="P-loop containing nucleoside triphosphate hydrolases"/>
    <property type="match status" value="2"/>
</dbReference>
<dbReference type="InterPro" id="IPR003439">
    <property type="entry name" value="ABC_transporter-like_ATP-bd"/>
</dbReference>